<dbReference type="PROSITE" id="PS50056">
    <property type="entry name" value="TYR_PHOSPHATASE_2"/>
    <property type="match status" value="1"/>
</dbReference>
<evidence type="ECO:0000256" key="2">
    <source>
        <dbReference type="ARBA" id="ARBA00008601"/>
    </source>
</evidence>
<keyword evidence="18" id="KW-1185">Reference proteome</keyword>
<evidence type="ECO:0000256" key="6">
    <source>
        <dbReference type="ARBA" id="ARBA00022912"/>
    </source>
</evidence>
<evidence type="ECO:0000256" key="12">
    <source>
        <dbReference type="ARBA" id="ARBA00073903"/>
    </source>
</evidence>
<dbReference type="GO" id="GO:0004725">
    <property type="term" value="F:protein tyrosine phosphatase activity"/>
    <property type="evidence" value="ECO:0007669"/>
    <property type="project" value="UniProtKB-EC"/>
</dbReference>
<name>A0A8C9I4S6_9PRIM</name>
<dbReference type="GO" id="GO:0005634">
    <property type="term" value="C:nucleus"/>
    <property type="evidence" value="ECO:0007669"/>
    <property type="project" value="UniProtKB-SubCell"/>
</dbReference>
<comment type="similarity">
    <text evidence="2">Belongs to the protein-tyrosine phosphatase family. Non-receptor class dual specificity subfamily.</text>
</comment>
<dbReference type="InterPro" id="IPR003595">
    <property type="entry name" value="Tyr_Pase_cat"/>
</dbReference>
<dbReference type="Gene3D" id="3.40.250.10">
    <property type="entry name" value="Rhodanese-like domain"/>
    <property type="match status" value="1"/>
</dbReference>
<evidence type="ECO:0000256" key="4">
    <source>
        <dbReference type="ARBA" id="ARBA00013081"/>
    </source>
</evidence>
<dbReference type="AlphaFoldDB" id="A0A8C9I4S6"/>
<feature type="region of interest" description="Disordered" evidence="13">
    <location>
        <begin position="78"/>
        <end position="99"/>
    </location>
</feature>
<comment type="function">
    <text evidence="11">Dual specificity protein phosphatase; active with phosphotyrosine, phosphoserine and phosphothreonine residues. The highest relative activity is toward ERK1.</text>
</comment>
<accession>A0A8C9I4S6</accession>
<evidence type="ECO:0000256" key="1">
    <source>
        <dbReference type="ARBA" id="ARBA00004123"/>
    </source>
</evidence>
<evidence type="ECO:0000256" key="8">
    <source>
        <dbReference type="ARBA" id="ARBA00047761"/>
    </source>
</evidence>
<dbReference type="Pfam" id="PF00581">
    <property type="entry name" value="Rhodanese"/>
    <property type="match status" value="1"/>
</dbReference>
<dbReference type="Proteomes" id="UP000694416">
    <property type="component" value="Unplaced"/>
</dbReference>
<comment type="subcellular location">
    <subcellularLocation>
        <location evidence="1">Nucleus</location>
    </subcellularLocation>
</comment>
<reference evidence="17" key="2">
    <citation type="submission" date="2025-09" db="UniProtKB">
        <authorList>
            <consortium name="Ensembl"/>
        </authorList>
    </citation>
    <scope>IDENTIFICATION</scope>
</reference>
<evidence type="ECO:0000259" key="14">
    <source>
        <dbReference type="PROSITE" id="PS50054"/>
    </source>
</evidence>
<dbReference type="GO" id="GO:0005737">
    <property type="term" value="C:cytoplasm"/>
    <property type="evidence" value="ECO:0007669"/>
    <property type="project" value="TreeGrafter"/>
</dbReference>
<evidence type="ECO:0000256" key="5">
    <source>
        <dbReference type="ARBA" id="ARBA00022801"/>
    </source>
</evidence>
<dbReference type="InterPro" id="IPR000340">
    <property type="entry name" value="Dual-sp_phosphatase_cat-dom"/>
</dbReference>
<reference evidence="17" key="1">
    <citation type="submission" date="2025-08" db="UniProtKB">
        <authorList>
            <consortium name="Ensembl"/>
        </authorList>
    </citation>
    <scope>IDENTIFICATION</scope>
</reference>
<dbReference type="FunFam" id="3.40.250.10:FF:000023">
    <property type="entry name" value="Dual specificity protein phosphatase"/>
    <property type="match status" value="1"/>
</dbReference>
<protein>
    <recommendedName>
        <fullName evidence="12">Dual specificity protein phosphatase 5</fullName>
        <ecNumber evidence="4">3.1.3.16</ecNumber>
        <ecNumber evidence="3">3.1.3.48</ecNumber>
    </recommendedName>
</protein>
<dbReference type="EC" id="3.1.3.48" evidence="3"/>
<dbReference type="GO" id="GO:0043409">
    <property type="term" value="P:negative regulation of MAPK cascade"/>
    <property type="evidence" value="ECO:0007669"/>
    <property type="project" value="TreeGrafter"/>
</dbReference>
<dbReference type="InterPro" id="IPR000387">
    <property type="entry name" value="Tyr_Pase_dom"/>
</dbReference>
<dbReference type="SMART" id="SM00404">
    <property type="entry name" value="PTPc_motif"/>
    <property type="match status" value="1"/>
</dbReference>
<proteinExistence type="inferred from homology"/>
<feature type="domain" description="Tyrosine-protein phosphatase" evidence="14">
    <location>
        <begin position="302"/>
        <end position="443"/>
    </location>
</feature>
<dbReference type="PRINTS" id="PR01764">
    <property type="entry name" value="MAPKPHPHTASE"/>
</dbReference>
<dbReference type="InterPro" id="IPR001763">
    <property type="entry name" value="Rhodanese-like_dom"/>
</dbReference>
<evidence type="ECO:0000259" key="15">
    <source>
        <dbReference type="PROSITE" id="PS50056"/>
    </source>
</evidence>
<feature type="compositionally biased region" description="Pro residues" evidence="13">
    <location>
        <begin position="1"/>
        <end position="14"/>
    </location>
</feature>
<comment type="catalytic activity">
    <reaction evidence="10">
        <text>O-phospho-L-tyrosyl-[protein] + H2O = L-tyrosyl-[protein] + phosphate</text>
        <dbReference type="Rhea" id="RHEA:10684"/>
        <dbReference type="Rhea" id="RHEA-COMP:10136"/>
        <dbReference type="Rhea" id="RHEA-COMP:20101"/>
        <dbReference type="ChEBI" id="CHEBI:15377"/>
        <dbReference type="ChEBI" id="CHEBI:43474"/>
        <dbReference type="ChEBI" id="CHEBI:46858"/>
        <dbReference type="ChEBI" id="CHEBI:61978"/>
        <dbReference type="EC" id="3.1.3.48"/>
    </reaction>
</comment>
<dbReference type="GO" id="GO:0001706">
    <property type="term" value="P:endoderm formation"/>
    <property type="evidence" value="ECO:0007669"/>
    <property type="project" value="TreeGrafter"/>
</dbReference>
<dbReference type="PANTHER" id="PTHR10159">
    <property type="entry name" value="DUAL SPECIFICITY PROTEIN PHOSPHATASE"/>
    <property type="match status" value="1"/>
</dbReference>
<dbReference type="SMART" id="SM00195">
    <property type="entry name" value="DSPc"/>
    <property type="match status" value="1"/>
</dbReference>
<dbReference type="SMART" id="SM00450">
    <property type="entry name" value="RHOD"/>
    <property type="match status" value="1"/>
</dbReference>
<evidence type="ECO:0000256" key="9">
    <source>
        <dbReference type="ARBA" id="ARBA00048336"/>
    </source>
</evidence>
<comment type="catalytic activity">
    <reaction evidence="8">
        <text>O-phospho-L-seryl-[protein] + H2O = L-seryl-[protein] + phosphate</text>
        <dbReference type="Rhea" id="RHEA:20629"/>
        <dbReference type="Rhea" id="RHEA-COMP:9863"/>
        <dbReference type="Rhea" id="RHEA-COMP:11604"/>
        <dbReference type="ChEBI" id="CHEBI:15377"/>
        <dbReference type="ChEBI" id="CHEBI:29999"/>
        <dbReference type="ChEBI" id="CHEBI:43474"/>
        <dbReference type="ChEBI" id="CHEBI:83421"/>
        <dbReference type="EC" id="3.1.3.16"/>
    </reaction>
</comment>
<dbReference type="Pfam" id="PF00782">
    <property type="entry name" value="DSPc"/>
    <property type="match status" value="1"/>
</dbReference>
<evidence type="ECO:0000256" key="10">
    <source>
        <dbReference type="ARBA" id="ARBA00051722"/>
    </source>
</evidence>
<dbReference type="PROSITE" id="PS00383">
    <property type="entry name" value="TYR_PHOSPHATASE_1"/>
    <property type="match status" value="1"/>
</dbReference>
<dbReference type="PROSITE" id="PS50206">
    <property type="entry name" value="RHODANESE_3"/>
    <property type="match status" value="1"/>
</dbReference>
<feature type="domain" description="Tyrosine specific protein phosphatases" evidence="15">
    <location>
        <begin position="364"/>
        <end position="421"/>
    </location>
</feature>
<dbReference type="InterPro" id="IPR029021">
    <property type="entry name" value="Prot-tyrosine_phosphatase-like"/>
</dbReference>
<dbReference type="InterPro" id="IPR016130">
    <property type="entry name" value="Tyr_Pase_AS"/>
</dbReference>
<sequence length="508" mass="55089">MPAPAPRVPRPRCPAPGKAWPRPEGRGNTHIWPYMGSRVTGGTHSHKTLRGRRNPRLLWRRAAGLGIERAWRERGVAPPLGRRAPSRPQPRGLPSRASPAGILAVGTRGARGAGPLAGGGGGSGMKVTSLDGRQLRKMLRKEAAARCVVLDCRPYLAFAASNVRGSLNVNLNSVVLRRARGGAVSARYVLPDEAARARLLQEGGGGVAAVVVLDQGSRHWQKLREESAARVVLTSLLACLPAGPRVYFLKGGYETFYSEYPECCVDVKPISQEKIENERALISQCGKPVVNVSYRPAYDQGGPVEILPFLYLGSAYHASKCEFLANLHITALLNVSRRTSEACTTHLHYKWIPVEDSHTADISSHFQEAIDFIDCVREKGGKVLVHCEAGISRSPTICMAYLMKTKQFRLKEAFDYIKQRRSMVSPNFGFMGQLLQYESEILPSTPTPQPPACQGEAAGSSLIGHLQTLSPDMQGAYCTFPASVLAPVPTHSTVSELSRSPVATATSC</sequence>
<organism evidence="17 18">
    <name type="scientific">Piliocolobus tephrosceles</name>
    <name type="common">Ugandan red Colobus</name>
    <dbReference type="NCBI Taxonomy" id="591936"/>
    <lineage>
        <taxon>Eukaryota</taxon>
        <taxon>Metazoa</taxon>
        <taxon>Chordata</taxon>
        <taxon>Craniata</taxon>
        <taxon>Vertebrata</taxon>
        <taxon>Euteleostomi</taxon>
        <taxon>Mammalia</taxon>
        <taxon>Eutheria</taxon>
        <taxon>Euarchontoglires</taxon>
        <taxon>Primates</taxon>
        <taxon>Haplorrhini</taxon>
        <taxon>Catarrhini</taxon>
        <taxon>Cercopithecidae</taxon>
        <taxon>Colobinae</taxon>
        <taxon>Piliocolobus</taxon>
    </lineage>
</organism>
<feature type="region of interest" description="Disordered" evidence="13">
    <location>
        <begin position="1"/>
        <end position="26"/>
    </location>
</feature>
<evidence type="ECO:0000256" key="13">
    <source>
        <dbReference type="SAM" id="MobiDB-lite"/>
    </source>
</evidence>
<dbReference type="Gene3D" id="3.90.190.10">
    <property type="entry name" value="Protein tyrosine phosphatase superfamily"/>
    <property type="match status" value="1"/>
</dbReference>
<feature type="domain" description="Rhodanese" evidence="16">
    <location>
        <begin position="143"/>
        <end position="265"/>
    </location>
</feature>
<evidence type="ECO:0000313" key="17">
    <source>
        <dbReference type="Ensembl" id="ENSPTEP00000029542.1"/>
    </source>
</evidence>
<keyword evidence="6" id="KW-0904">Protein phosphatase</keyword>
<dbReference type="InterPro" id="IPR020422">
    <property type="entry name" value="TYR_PHOSPHATASE_DUAL_dom"/>
</dbReference>
<dbReference type="EC" id="3.1.3.16" evidence="4"/>
<keyword evidence="7" id="KW-0539">Nucleus</keyword>
<comment type="catalytic activity">
    <reaction evidence="9">
        <text>O-phospho-L-threonyl-[protein] + H2O = L-threonyl-[protein] + phosphate</text>
        <dbReference type="Rhea" id="RHEA:47004"/>
        <dbReference type="Rhea" id="RHEA-COMP:11060"/>
        <dbReference type="Rhea" id="RHEA-COMP:11605"/>
        <dbReference type="ChEBI" id="CHEBI:15377"/>
        <dbReference type="ChEBI" id="CHEBI:30013"/>
        <dbReference type="ChEBI" id="CHEBI:43474"/>
        <dbReference type="ChEBI" id="CHEBI:61977"/>
        <dbReference type="EC" id="3.1.3.16"/>
    </reaction>
</comment>
<dbReference type="CDD" id="cd14639">
    <property type="entry name" value="DSP_DUSP5"/>
    <property type="match status" value="1"/>
</dbReference>
<dbReference type="PANTHER" id="PTHR10159:SF40">
    <property type="entry name" value="DUAL SPECIFICITY PROTEIN PHOSPHATASE 5"/>
    <property type="match status" value="1"/>
</dbReference>
<dbReference type="Ensembl" id="ENSPTET00000041045.1">
    <property type="protein sequence ID" value="ENSPTEP00000029542.1"/>
    <property type="gene ID" value="ENSPTEG00000028931.1"/>
</dbReference>
<dbReference type="InterPro" id="IPR008343">
    <property type="entry name" value="MKP"/>
</dbReference>
<dbReference type="GO" id="GO:0017017">
    <property type="term" value="F:MAP kinase tyrosine/serine/threonine phosphatase activity"/>
    <property type="evidence" value="ECO:0007669"/>
    <property type="project" value="InterPro"/>
</dbReference>
<evidence type="ECO:0000256" key="11">
    <source>
        <dbReference type="ARBA" id="ARBA00059492"/>
    </source>
</evidence>
<dbReference type="SUPFAM" id="SSF52821">
    <property type="entry name" value="Rhodanese/Cell cycle control phosphatase"/>
    <property type="match status" value="1"/>
</dbReference>
<keyword evidence="5" id="KW-0378">Hydrolase</keyword>
<dbReference type="CDD" id="cd01446">
    <property type="entry name" value="DSP_MapKP"/>
    <property type="match status" value="1"/>
</dbReference>
<evidence type="ECO:0000256" key="3">
    <source>
        <dbReference type="ARBA" id="ARBA00013064"/>
    </source>
</evidence>
<dbReference type="PROSITE" id="PS50054">
    <property type="entry name" value="TYR_PHOSPHATASE_DUAL"/>
    <property type="match status" value="1"/>
</dbReference>
<dbReference type="InterPro" id="IPR036873">
    <property type="entry name" value="Rhodanese-like_dom_sf"/>
</dbReference>
<evidence type="ECO:0000256" key="7">
    <source>
        <dbReference type="ARBA" id="ARBA00023242"/>
    </source>
</evidence>
<evidence type="ECO:0000313" key="18">
    <source>
        <dbReference type="Proteomes" id="UP000694416"/>
    </source>
</evidence>
<dbReference type="FunFam" id="3.90.190.10:FF:000057">
    <property type="entry name" value="Dual specificity phosphatase 5"/>
    <property type="match status" value="1"/>
</dbReference>
<evidence type="ECO:0000259" key="16">
    <source>
        <dbReference type="PROSITE" id="PS50206"/>
    </source>
</evidence>
<dbReference type="SUPFAM" id="SSF52799">
    <property type="entry name" value="(Phosphotyrosine protein) phosphatases II"/>
    <property type="match status" value="1"/>
</dbReference>
<dbReference type="GO" id="GO:0004722">
    <property type="term" value="F:protein serine/threonine phosphatase activity"/>
    <property type="evidence" value="ECO:0007669"/>
    <property type="project" value="UniProtKB-EC"/>
</dbReference>